<sequence length="194" mass="21461">MLFTSVAALLFPVAIMAAPASKPAPGDDQCTPVAYTVSEYNRTTNPDYAFVSFNVQSSYIIDSRASDPVKAGVNCEADGAIISSNQFQCNTRGERLDELVCMLRGRQDEDRYRIHHRWQCNNATWESINNFDLLSVPCDHVEDGKNGDTVKCSFKSFVFTPQNVRKLENDKKATKAAKPTAKPSVCSNPPKCDV</sequence>
<feature type="chain" id="PRO_5040490752" evidence="2">
    <location>
        <begin position="18"/>
        <end position="194"/>
    </location>
</feature>
<feature type="signal peptide" evidence="2">
    <location>
        <begin position="1"/>
        <end position="17"/>
    </location>
</feature>
<keyword evidence="4" id="KW-1185">Reference proteome</keyword>
<dbReference type="Proteomes" id="UP000758155">
    <property type="component" value="Unassembled WGS sequence"/>
</dbReference>
<dbReference type="EMBL" id="SWKV01000011">
    <property type="protein sequence ID" value="KAF3043628.1"/>
    <property type="molecule type" value="Genomic_DNA"/>
</dbReference>
<dbReference type="OrthoDB" id="3763539at2759"/>
<comment type="caution">
    <text evidence="3">The sequence shown here is derived from an EMBL/GenBank/DDBJ whole genome shotgun (WGS) entry which is preliminary data.</text>
</comment>
<feature type="region of interest" description="Disordered" evidence="1">
    <location>
        <begin position="169"/>
        <end position="194"/>
    </location>
</feature>
<protein>
    <submittedName>
        <fullName evidence="3">Uncharacterized protein</fullName>
    </submittedName>
</protein>
<keyword evidence="2" id="KW-0732">Signal</keyword>
<dbReference type="AlphaFoldDB" id="A0A9P5C2T9"/>
<reference evidence="3" key="1">
    <citation type="submission" date="2019-04" db="EMBL/GenBank/DDBJ databases">
        <title>Sequencing of skin fungus with MAO and IRED activity.</title>
        <authorList>
            <person name="Marsaioli A.J."/>
            <person name="Bonatto J.M.C."/>
            <person name="Reis Junior O."/>
        </authorList>
    </citation>
    <scope>NUCLEOTIDE SEQUENCE</scope>
    <source>
        <strain evidence="3">28M1</strain>
    </source>
</reference>
<proteinExistence type="predicted"/>
<organism evidence="3 4">
    <name type="scientific">Didymella heteroderae</name>
    <dbReference type="NCBI Taxonomy" id="1769908"/>
    <lineage>
        <taxon>Eukaryota</taxon>
        <taxon>Fungi</taxon>
        <taxon>Dikarya</taxon>
        <taxon>Ascomycota</taxon>
        <taxon>Pezizomycotina</taxon>
        <taxon>Dothideomycetes</taxon>
        <taxon>Pleosporomycetidae</taxon>
        <taxon>Pleosporales</taxon>
        <taxon>Pleosporineae</taxon>
        <taxon>Didymellaceae</taxon>
        <taxon>Didymella</taxon>
    </lineage>
</organism>
<evidence type="ECO:0000313" key="3">
    <source>
        <dbReference type="EMBL" id="KAF3043628.1"/>
    </source>
</evidence>
<evidence type="ECO:0000256" key="2">
    <source>
        <dbReference type="SAM" id="SignalP"/>
    </source>
</evidence>
<accession>A0A9P5C2T9</accession>
<evidence type="ECO:0000313" key="4">
    <source>
        <dbReference type="Proteomes" id="UP000758155"/>
    </source>
</evidence>
<evidence type="ECO:0000256" key="1">
    <source>
        <dbReference type="SAM" id="MobiDB-lite"/>
    </source>
</evidence>
<gene>
    <name evidence="3" type="ORF">E8E12_001609</name>
</gene>
<name>A0A9P5C2T9_9PLEO</name>